<dbReference type="SMART" id="SM00384">
    <property type="entry name" value="AT_hook"/>
    <property type="match status" value="2"/>
</dbReference>
<dbReference type="Pfam" id="PF20222">
    <property type="entry name" value="DUF6581"/>
    <property type="match status" value="1"/>
</dbReference>
<dbReference type="GeneID" id="30034754"/>
<accession>A0A167FDX7</accession>
<feature type="domain" description="Transcription factor tau subunit sfc3/Tfc3 C-terminal" evidence="2">
    <location>
        <begin position="937"/>
        <end position="1331"/>
    </location>
</feature>
<reference evidence="3 4" key="1">
    <citation type="submission" date="2016-02" db="EMBL/GenBank/DDBJ databases">
        <title>Complete genome sequence and transcriptome regulation of the pentose utilising yeast Sugiyamaella lignohabitans.</title>
        <authorList>
            <person name="Bellasio M."/>
            <person name="Peymann A."/>
            <person name="Valli M."/>
            <person name="Sipitzky M."/>
            <person name="Graf A."/>
            <person name="Sauer M."/>
            <person name="Marx H."/>
            <person name="Mattanovich D."/>
        </authorList>
    </citation>
    <scope>NUCLEOTIDE SEQUENCE [LARGE SCALE GENOMIC DNA]</scope>
    <source>
        <strain evidence="3 4">CBS 10342</strain>
    </source>
</reference>
<feature type="region of interest" description="Disordered" evidence="1">
    <location>
        <begin position="129"/>
        <end position="207"/>
    </location>
</feature>
<proteinExistence type="predicted"/>
<dbReference type="RefSeq" id="XP_018737655.1">
    <property type="nucleotide sequence ID" value="XM_018879772.1"/>
</dbReference>
<keyword evidence="4" id="KW-1185">Reference proteome</keyword>
<feature type="compositionally biased region" description="Low complexity" evidence="1">
    <location>
        <begin position="155"/>
        <end position="180"/>
    </location>
</feature>
<feature type="compositionally biased region" description="Acidic residues" evidence="1">
    <location>
        <begin position="136"/>
        <end position="154"/>
    </location>
</feature>
<dbReference type="PANTHER" id="PTHR15180">
    <property type="entry name" value="GENERAL TRANSCRIPTION FACTOR 3C POLYPEPTIDE 1"/>
    <property type="match status" value="1"/>
</dbReference>
<dbReference type="InterPro" id="IPR044210">
    <property type="entry name" value="Tfc3-like"/>
</dbReference>
<dbReference type="InterPro" id="IPR046488">
    <property type="entry name" value="Sfc3/Tfc3_C"/>
</dbReference>
<dbReference type="GO" id="GO:0003677">
    <property type="term" value="F:DNA binding"/>
    <property type="evidence" value="ECO:0007669"/>
    <property type="project" value="InterPro"/>
</dbReference>
<dbReference type="KEGG" id="slb:AWJ20_2802"/>
<evidence type="ECO:0000313" key="4">
    <source>
        <dbReference type="Proteomes" id="UP000189580"/>
    </source>
</evidence>
<feature type="compositionally biased region" description="Polar residues" evidence="1">
    <location>
        <begin position="626"/>
        <end position="644"/>
    </location>
</feature>
<feature type="region of interest" description="Disordered" evidence="1">
    <location>
        <begin position="816"/>
        <end position="868"/>
    </location>
</feature>
<dbReference type="OrthoDB" id="68020at2759"/>
<gene>
    <name evidence="3" type="primary">TFC3</name>
    <name evidence="3" type="ORF">AWJ20_2802</name>
</gene>
<feature type="region of interest" description="Disordered" evidence="1">
    <location>
        <begin position="507"/>
        <end position="532"/>
    </location>
</feature>
<dbReference type="EMBL" id="CP014503">
    <property type="protein sequence ID" value="ANB15178.1"/>
    <property type="molecule type" value="Genomic_DNA"/>
</dbReference>
<feature type="compositionally biased region" description="Low complexity" evidence="1">
    <location>
        <begin position="593"/>
        <end position="606"/>
    </location>
</feature>
<dbReference type="PANTHER" id="PTHR15180:SF1">
    <property type="entry name" value="GENERAL TRANSCRIPTION FACTOR 3C POLYPEPTIDE 1"/>
    <property type="match status" value="1"/>
</dbReference>
<dbReference type="GO" id="GO:0006384">
    <property type="term" value="P:transcription initiation at RNA polymerase III promoter"/>
    <property type="evidence" value="ECO:0007669"/>
    <property type="project" value="InterPro"/>
</dbReference>
<dbReference type="InterPro" id="IPR017956">
    <property type="entry name" value="AT_hook_DNA-bd_motif"/>
</dbReference>
<feature type="compositionally biased region" description="Polar residues" evidence="1">
    <location>
        <begin position="563"/>
        <end position="575"/>
    </location>
</feature>
<evidence type="ECO:0000259" key="2">
    <source>
        <dbReference type="Pfam" id="PF20222"/>
    </source>
</evidence>
<protein>
    <submittedName>
        <fullName evidence="3">Transcription factor TFIIIC subunit TFC3</fullName>
    </submittedName>
</protein>
<feature type="compositionally biased region" description="Basic and acidic residues" evidence="1">
    <location>
        <begin position="816"/>
        <end position="840"/>
    </location>
</feature>
<feature type="compositionally biased region" description="Basic and acidic residues" evidence="1">
    <location>
        <begin position="460"/>
        <end position="471"/>
    </location>
</feature>
<feature type="compositionally biased region" description="Basic and acidic residues" evidence="1">
    <location>
        <begin position="577"/>
        <end position="586"/>
    </location>
</feature>
<dbReference type="GO" id="GO:0000127">
    <property type="term" value="C:transcription factor TFIIIC complex"/>
    <property type="evidence" value="ECO:0007669"/>
    <property type="project" value="InterPro"/>
</dbReference>
<name>A0A167FDX7_9ASCO</name>
<organism evidence="3 4">
    <name type="scientific">Sugiyamaella lignohabitans</name>
    <dbReference type="NCBI Taxonomy" id="796027"/>
    <lineage>
        <taxon>Eukaryota</taxon>
        <taxon>Fungi</taxon>
        <taxon>Dikarya</taxon>
        <taxon>Ascomycota</taxon>
        <taxon>Saccharomycotina</taxon>
        <taxon>Dipodascomycetes</taxon>
        <taxon>Dipodascales</taxon>
        <taxon>Trichomonascaceae</taxon>
        <taxon>Sugiyamaella</taxon>
    </lineage>
</organism>
<dbReference type="GO" id="GO:0042791">
    <property type="term" value="P:5S class rRNA transcription by RNA polymerase III"/>
    <property type="evidence" value="ECO:0007669"/>
    <property type="project" value="TreeGrafter"/>
</dbReference>
<feature type="region of interest" description="Disordered" evidence="1">
    <location>
        <begin position="561"/>
        <end position="672"/>
    </location>
</feature>
<evidence type="ECO:0000313" key="3">
    <source>
        <dbReference type="EMBL" id="ANB15178.1"/>
    </source>
</evidence>
<sequence>MLSDLGLVQRFPMLSKGITTHLVVYRKFITGNRKDSSARGAAGVDIIQLRNSIVSAVKEARNGLRQHQELKVQLGFEKTHRQFVIFARAVRVLESQGYVKRVIVHTQSDKGEKVYKVRCIKFVKDLPESDDKGDLESDLSDDSDFAEIDEEPDADGTGTTAAGATTDTTSSKTSTPAKGKIGQGADSNVTSGTRERSGDSADAPDVSQIDSSSLVKIYEDGYIPDQSDKKYIFFNQFYPLENQIYDCINSGGEFGIPAMDLGSNLVGSNYSRIFARILDTLSDKPATASKSAGKKKKPIVPPKNLEHLTIIRGIDFSARMKFYRYFSQPGYFAYGGKTPEENWGTWKEINLTGAAKSLRALDKKLSSALPGLVEVRQDNEGNVVPLFHGEKGKIGDYAVINAAPRPPETSTGKKKGRPRKSDVAVDPNAPPRKRGRPRKDKSDQPPVKLSKSGKVRATRASKEAEVKIEEGVDRASAESVNIQEDMLTQDAADEAAAALVGLRGETSSQTSSAFNDREQVMTDGEEERDLDQVSTDVTPIDNTAQNNVDSAVVSRVDVGVPVQPTSPHVEGTTSIKVKAEPDDDHSANSSIYTTPVPDIPVIPTTPSLTPGFQPEVREGPTVDTPAATSTTGEQINSTAPSESGPTPGDAEELANSSNTIKRYKPKPKAPSSELSFALIKRKAQIMSILEDKNGVVEGGTHLQNLIAAKFSEKEGSTIDRKTVQRVVTHMLANNDLHEILLSVPKDKDAPAKGSPGSKQILFLPSIDPDCEEIRKLKASIAEGVKKRAPTILPVPRISMSKDDLFVRHIRASRLKQVDSTKVKSRKSERSRPVAVRREPRVPPTPREVVPPKSTADAERPAKARRVSKKESAIDKNILMIRPYNPPSNEQSTSVGGEGYQALEFLPNYVPPKPQRRHKNLDPVTGRIRRSLQKGRRSKVDNERLYRVVIIVRSMFSTSLGSIDWEKVVTAFPNMLPSTAKSKWPSLRDRYGGRKQVGRAMKRWEDLFLKSYENGELPLVHDNDYDVGFYADFWKANENELEISPVPWLLDNDEGIEQGYELVSIEADHARDPIDLLYYSTSMVKTDELMTQSPFGYDPASLLPETSPTDKAKQAVKGTIATSHRIYDANISKDILLSHGAETSIKAVKELEADRSIVYLPRDKEKVLPGRNYLFSDKFNAQLDLRIGNGMFHEATEFENKLISTFESSKGMIMSRTAPDSSLVALLDLICYRKVDLVRINTLTNIMLSGYTSRIIDKEKLDSDIIIRGLLSHEESLTKLVRPEIPPPLGSGCQYIWTSVIGTLNEDIWARVLKQILMVVTFRPGISSVALHRKMSLVLTYEETTTALKWLCERECIRVGEYDAHFILPRWYSNIFA</sequence>
<feature type="region of interest" description="Disordered" evidence="1">
    <location>
        <begin position="398"/>
        <end position="471"/>
    </location>
</feature>
<dbReference type="Proteomes" id="UP000189580">
    <property type="component" value="Chromosome b"/>
</dbReference>
<evidence type="ECO:0000256" key="1">
    <source>
        <dbReference type="SAM" id="MobiDB-lite"/>
    </source>
</evidence>